<dbReference type="RefSeq" id="WP_344699855.1">
    <property type="nucleotide sequence ID" value="NZ_BAABBM010000001.1"/>
</dbReference>
<protein>
    <recommendedName>
        <fullName evidence="4">DUF3489 domain-containing protein</fullName>
    </recommendedName>
</protein>
<feature type="region of interest" description="Disordered" evidence="1">
    <location>
        <begin position="54"/>
        <end position="76"/>
    </location>
</feature>
<gene>
    <name evidence="2" type="ORF">GCM10022276_23200</name>
</gene>
<name>A0ABP7LPX7_9SPHN</name>
<keyword evidence="3" id="KW-1185">Reference proteome</keyword>
<evidence type="ECO:0000313" key="2">
    <source>
        <dbReference type="EMBL" id="GAA3903914.1"/>
    </source>
</evidence>
<evidence type="ECO:0000256" key="1">
    <source>
        <dbReference type="SAM" id="MobiDB-lite"/>
    </source>
</evidence>
<proteinExistence type="predicted"/>
<feature type="compositionally biased region" description="Basic and acidic residues" evidence="1">
    <location>
        <begin position="54"/>
        <end position="63"/>
    </location>
</feature>
<evidence type="ECO:0008006" key="4">
    <source>
        <dbReference type="Google" id="ProtNLM"/>
    </source>
</evidence>
<accession>A0ABP7LPX7</accession>
<sequence length="76" mass="8145">MAKQTNKPSKSAAVTKMLSRANGATVGEIVKSTGWKEHSCRAFLTGIRKTSKLLKEQRPDGKTAYRIGAAEPGALD</sequence>
<organism evidence="2 3">
    <name type="scientific">Sphingomonas limnosediminicola</name>
    <dbReference type="NCBI Taxonomy" id="940133"/>
    <lineage>
        <taxon>Bacteria</taxon>
        <taxon>Pseudomonadati</taxon>
        <taxon>Pseudomonadota</taxon>
        <taxon>Alphaproteobacteria</taxon>
        <taxon>Sphingomonadales</taxon>
        <taxon>Sphingomonadaceae</taxon>
        <taxon>Sphingomonas</taxon>
    </lineage>
</organism>
<reference evidence="3" key="1">
    <citation type="journal article" date="2019" name="Int. J. Syst. Evol. Microbiol.">
        <title>The Global Catalogue of Microorganisms (GCM) 10K type strain sequencing project: providing services to taxonomists for standard genome sequencing and annotation.</title>
        <authorList>
            <consortium name="The Broad Institute Genomics Platform"/>
            <consortium name="The Broad Institute Genome Sequencing Center for Infectious Disease"/>
            <person name="Wu L."/>
            <person name="Ma J."/>
        </authorList>
    </citation>
    <scope>NUCLEOTIDE SEQUENCE [LARGE SCALE GENOMIC DNA]</scope>
    <source>
        <strain evidence="3">JCM 17543</strain>
    </source>
</reference>
<dbReference type="Proteomes" id="UP001500827">
    <property type="component" value="Unassembled WGS sequence"/>
</dbReference>
<dbReference type="Pfam" id="PF11994">
    <property type="entry name" value="DUF3489"/>
    <property type="match status" value="1"/>
</dbReference>
<dbReference type="InterPro" id="IPR021880">
    <property type="entry name" value="DUF3489"/>
</dbReference>
<dbReference type="EMBL" id="BAABBM010000001">
    <property type="protein sequence ID" value="GAA3903914.1"/>
    <property type="molecule type" value="Genomic_DNA"/>
</dbReference>
<comment type="caution">
    <text evidence="2">The sequence shown here is derived from an EMBL/GenBank/DDBJ whole genome shotgun (WGS) entry which is preliminary data.</text>
</comment>
<evidence type="ECO:0000313" key="3">
    <source>
        <dbReference type="Proteomes" id="UP001500827"/>
    </source>
</evidence>